<feature type="transmembrane region" description="Helical" evidence="1">
    <location>
        <begin position="65"/>
        <end position="83"/>
    </location>
</feature>
<feature type="transmembrane region" description="Helical" evidence="1">
    <location>
        <begin position="103"/>
        <end position="124"/>
    </location>
</feature>
<evidence type="ECO:0000256" key="1">
    <source>
        <dbReference type="SAM" id="Phobius"/>
    </source>
</evidence>
<evidence type="ECO:0000313" key="2">
    <source>
        <dbReference type="EMBL" id="CAB4807492.1"/>
    </source>
</evidence>
<dbReference type="PANTHER" id="PTHR41282:SF1">
    <property type="entry name" value="CONSERVED TRANSMEMBRANE PROTEIN-RELATED"/>
    <property type="match status" value="1"/>
</dbReference>
<gene>
    <name evidence="2" type="ORF">UFOPK2992_01359</name>
</gene>
<name>A0A6J6YDR4_9ZZZZ</name>
<protein>
    <submittedName>
        <fullName evidence="2">Unannotated protein</fullName>
    </submittedName>
</protein>
<reference evidence="2" key="1">
    <citation type="submission" date="2020-05" db="EMBL/GenBank/DDBJ databases">
        <authorList>
            <person name="Chiriac C."/>
            <person name="Salcher M."/>
            <person name="Ghai R."/>
            <person name="Kavagutti S V."/>
        </authorList>
    </citation>
    <scope>NUCLEOTIDE SEQUENCE</scope>
</reference>
<keyword evidence="1" id="KW-0472">Membrane</keyword>
<dbReference type="Pfam" id="PF12811">
    <property type="entry name" value="BaxI_1"/>
    <property type="match status" value="1"/>
</dbReference>
<feature type="transmembrane region" description="Helical" evidence="1">
    <location>
        <begin position="32"/>
        <end position="53"/>
    </location>
</feature>
<dbReference type="PANTHER" id="PTHR41282">
    <property type="entry name" value="CONSERVED TRANSMEMBRANE PROTEIN-RELATED"/>
    <property type="match status" value="1"/>
</dbReference>
<dbReference type="InterPro" id="IPR010539">
    <property type="entry name" value="BaxI_1-like"/>
</dbReference>
<dbReference type="EMBL" id="CAFAAI010000250">
    <property type="protein sequence ID" value="CAB4807492.1"/>
    <property type="molecule type" value="Genomic_DNA"/>
</dbReference>
<sequence>MQAAGATVAVFAIMLFLYRTNIIKVTDRMRRIVVGATLGIMVFYGISMLINLFGGTVPFLSDTSALSIGFSFLVAGVAAFNLALDFDFIEKGAKAGLPKQMEWVAAVGLLVTIVWLYLEILRLLSKLDRR</sequence>
<keyword evidence="1" id="KW-0812">Transmembrane</keyword>
<dbReference type="AlphaFoldDB" id="A0A6J6YDR4"/>
<accession>A0A6J6YDR4</accession>
<proteinExistence type="predicted"/>
<keyword evidence="1" id="KW-1133">Transmembrane helix</keyword>
<organism evidence="2">
    <name type="scientific">freshwater metagenome</name>
    <dbReference type="NCBI Taxonomy" id="449393"/>
    <lineage>
        <taxon>unclassified sequences</taxon>
        <taxon>metagenomes</taxon>
        <taxon>ecological metagenomes</taxon>
    </lineage>
</organism>